<feature type="domain" description="Peptidase S8/S53" evidence="13">
    <location>
        <begin position="35"/>
        <end position="442"/>
    </location>
</feature>
<dbReference type="Pfam" id="PF21223">
    <property type="entry name" value="TPPII_Ig-like-1"/>
    <property type="match status" value="1"/>
</dbReference>
<dbReference type="GO" id="GO:0004177">
    <property type="term" value="F:aminopeptidase activity"/>
    <property type="evidence" value="ECO:0007669"/>
    <property type="project" value="UniProtKB-KW"/>
</dbReference>
<feature type="active site" description="Charge relay system" evidence="10">
    <location>
        <position position="44"/>
    </location>
</feature>
<dbReference type="SUPFAM" id="SSF52743">
    <property type="entry name" value="Subtilisin-like"/>
    <property type="match status" value="1"/>
</dbReference>
<evidence type="ECO:0000313" key="18">
    <source>
        <dbReference type="EMBL" id="CAB3256175.1"/>
    </source>
</evidence>
<proteinExistence type="inferred from homology"/>
<evidence type="ECO:0000256" key="2">
    <source>
        <dbReference type="ARBA" id="ARBA00011073"/>
    </source>
</evidence>
<dbReference type="PROSITE" id="PS00138">
    <property type="entry name" value="SUBTILASE_SER"/>
    <property type="match status" value="1"/>
</dbReference>
<dbReference type="EC" id="3.4.14.10" evidence="3"/>
<evidence type="ECO:0000256" key="1">
    <source>
        <dbReference type="ARBA" id="ARBA00001910"/>
    </source>
</evidence>
<dbReference type="Gene3D" id="3.40.50.200">
    <property type="entry name" value="Peptidase S8/S53 domain"/>
    <property type="match status" value="3"/>
</dbReference>
<comment type="caution">
    <text evidence="18">The sequence shown here is derived from an EMBL/GenBank/DDBJ whole genome shotgun (WGS) entry which is preliminary data.</text>
</comment>
<gene>
    <name evidence="18" type="ORF">APLA_LOCUS15216</name>
</gene>
<comment type="catalytic activity">
    <reaction evidence="1">
        <text>Release of an N-terminal tripeptide from a polypeptide.</text>
        <dbReference type="EC" id="3.4.14.10"/>
    </reaction>
</comment>
<dbReference type="InterPro" id="IPR048383">
    <property type="entry name" value="TPPII_Ig-like-1"/>
</dbReference>
<keyword evidence="19" id="KW-1185">Reference proteome</keyword>
<dbReference type="InterPro" id="IPR046939">
    <property type="entry name" value="TPPII_C_sf"/>
</dbReference>
<keyword evidence="6 10" id="KW-0645">Protease</keyword>
<dbReference type="InterPro" id="IPR022229">
    <property type="entry name" value="TPPII_Ig-like-2"/>
</dbReference>
<dbReference type="Gene3D" id="1.25.40.710">
    <property type="match status" value="2"/>
</dbReference>
<dbReference type="PANTHER" id="PTHR43806">
    <property type="entry name" value="PEPTIDASE S8"/>
    <property type="match status" value="1"/>
</dbReference>
<dbReference type="PRINTS" id="PR00723">
    <property type="entry name" value="SUBTILISIN"/>
</dbReference>
<dbReference type="InterPro" id="IPR050131">
    <property type="entry name" value="Peptidase_S8_subtilisin-like"/>
</dbReference>
<dbReference type="InterPro" id="IPR000209">
    <property type="entry name" value="Peptidase_S8/S53_dom"/>
</dbReference>
<dbReference type="OrthoDB" id="10256524at2759"/>
<evidence type="ECO:0000259" key="15">
    <source>
        <dbReference type="Pfam" id="PF12583"/>
    </source>
</evidence>
<dbReference type="EMBL" id="CADEBC010000586">
    <property type="protein sequence ID" value="CAB3256175.1"/>
    <property type="molecule type" value="Genomic_DNA"/>
</dbReference>
<dbReference type="PANTHER" id="PTHR43806:SF14">
    <property type="entry name" value="TRIPEPTIDYL-PEPTIDASE 2"/>
    <property type="match status" value="1"/>
</dbReference>
<feature type="coiled-coil region" evidence="11">
    <location>
        <begin position="168"/>
        <end position="195"/>
    </location>
</feature>
<evidence type="ECO:0000256" key="12">
    <source>
        <dbReference type="SAM" id="MobiDB-lite"/>
    </source>
</evidence>
<dbReference type="Pfam" id="PF12580">
    <property type="entry name" value="TPPII"/>
    <property type="match status" value="1"/>
</dbReference>
<dbReference type="Gene3D" id="2.60.40.3170">
    <property type="match status" value="1"/>
</dbReference>
<evidence type="ECO:0000256" key="7">
    <source>
        <dbReference type="ARBA" id="ARBA00022801"/>
    </source>
</evidence>
<dbReference type="GO" id="GO:0004252">
    <property type="term" value="F:serine-type endopeptidase activity"/>
    <property type="evidence" value="ECO:0007669"/>
    <property type="project" value="UniProtKB-UniRule"/>
</dbReference>
<evidence type="ECO:0000259" key="16">
    <source>
        <dbReference type="Pfam" id="PF21223"/>
    </source>
</evidence>
<evidence type="ECO:0000256" key="10">
    <source>
        <dbReference type="PROSITE-ProRule" id="PRU01240"/>
    </source>
</evidence>
<dbReference type="GO" id="GO:0006508">
    <property type="term" value="P:proteolysis"/>
    <property type="evidence" value="ECO:0007669"/>
    <property type="project" value="UniProtKB-KW"/>
</dbReference>
<dbReference type="InterPro" id="IPR015500">
    <property type="entry name" value="Peptidase_S8_subtilisin-rel"/>
</dbReference>
<dbReference type="Pfam" id="PF21316">
    <property type="entry name" value="TPPII_GBD"/>
    <property type="match status" value="1"/>
</dbReference>
<comment type="similarity">
    <text evidence="2 10">Belongs to the peptidase S8 family.</text>
</comment>
<dbReference type="InterPro" id="IPR022232">
    <property type="entry name" value="TPPII_C_art"/>
</dbReference>
<dbReference type="InterPro" id="IPR036852">
    <property type="entry name" value="Peptidase_S8/S53_dom_sf"/>
</dbReference>
<keyword evidence="8 10" id="KW-0720">Serine protease</keyword>
<dbReference type="Proteomes" id="UP000494106">
    <property type="component" value="Unassembled WGS sequence"/>
</dbReference>
<evidence type="ECO:0000256" key="6">
    <source>
        <dbReference type="ARBA" id="ARBA00022670"/>
    </source>
</evidence>
<evidence type="ECO:0000256" key="9">
    <source>
        <dbReference type="ARBA" id="ARBA00032232"/>
    </source>
</evidence>
<keyword evidence="7 10" id="KW-0378">Hydrolase</keyword>
<dbReference type="Pfam" id="PF00082">
    <property type="entry name" value="Peptidase_S8"/>
    <property type="match status" value="2"/>
</dbReference>
<protein>
    <recommendedName>
        <fullName evidence="4">Tripeptidyl-peptidase 2</fullName>
        <ecNumber evidence="3">3.4.14.10</ecNumber>
    </recommendedName>
    <alternativeName>
        <fullName evidence="9">Tripeptidyl aminopeptidase</fullName>
    </alternativeName>
</protein>
<organism evidence="18 19">
    <name type="scientific">Arctia plantaginis</name>
    <name type="common">Wood tiger moth</name>
    <name type="synonym">Phalaena plantaginis</name>
    <dbReference type="NCBI Taxonomy" id="874455"/>
    <lineage>
        <taxon>Eukaryota</taxon>
        <taxon>Metazoa</taxon>
        <taxon>Ecdysozoa</taxon>
        <taxon>Arthropoda</taxon>
        <taxon>Hexapoda</taxon>
        <taxon>Insecta</taxon>
        <taxon>Pterygota</taxon>
        <taxon>Neoptera</taxon>
        <taxon>Endopterygota</taxon>
        <taxon>Lepidoptera</taxon>
        <taxon>Glossata</taxon>
        <taxon>Ditrysia</taxon>
        <taxon>Noctuoidea</taxon>
        <taxon>Erebidae</taxon>
        <taxon>Arctiinae</taxon>
        <taxon>Arctia</taxon>
    </lineage>
</organism>
<evidence type="ECO:0000256" key="4">
    <source>
        <dbReference type="ARBA" id="ARBA00020244"/>
    </source>
</evidence>
<dbReference type="InterPro" id="IPR023828">
    <property type="entry name" value="Peptidase_S8_Ser-AS"/>
</dbReference>
<dbReference type="GO" id="GO:0005829">
    <property type="term" value="C:cytosol"/>
    <property type="evidence" value="ECO:0007669"/>
    <property type="project" value="TreeGrafter"/>
</dbReference>
<dbReference type="GO" id="GO:0008240">
    <property type="term" value="F:tripeptidyl-peptidase activity"/>
    <property type="evidence" value="ECO:0007669"/>
    <property type="project" value="UniProtKB-EC"/>
</dbReference>
<feature type="domain" description="Tripeptidyl-peptidase II first Ig-like" evidence="16">
    <location>
        <begin position="741"/>
        <end position="861"/>
    </location>
</feature>
<feature type="domain" description="Tripeptidyl peptidase II second Ig-like" evidence="14">
    <location>
        <begin position="1005"/>
        <end position="1186"/>
    </location>
</feature>
<accession>A0A8S1BB59</accession>
<dbReference type="PROSITE" id="PS51892">
    <property type="entry name" value="SUBTILASE"/>
    <property type="match status" value="1"/>
</dbReference>
<evidence type="ECO:0000256" key="5">
    <source>
        <dbReference type="ARBA" id="ARBA00022438"/>
    </source>
</evidence>
<dbReference type="Gene3D" id="6.10.250.3080">
    <property type="match status" value="1"/>
</dbReference>
<evidence type="ECO:0000256" key="11">
    <source>
        <dbReference type="SAM" id="Coils"/>
    </source>
</evidence>
<dbReference type="InterPro" id="IPR048384">
    <property type="entry name" value="TPPII_GBD"/>
</dbReference>
<keyword evidence="5" id="KW-0031">Aminopeptidase</keyword>
<sequence>MADVPIDCDFPVWGLLPKKETGVVSFLNKNANYDGRDTVIAIFDSGVDPAAEGLKVTSTGETKVIERFDCSGCGDVDTTTTKKLAEGCITGLTGRKLKIPETWKNPTGVWRVGVLHPFSLYPTKLKERVQEHRKEHIWDVGYKPAFAEANKQLQDFETDVVSKNATLSPEEKLQKEELEARVEVLQNAEKKYNDVGPTYDCVLFHDGSVWRACIDTSESGDLSSGPLLGEFSVTQEHAHLTELDQMTVSINVHGDGDTLEVVGMCSTHGTHVAAIAAGYFPGEPERDGVAPGAKIVSLTIGDSRLGSMETGTALVRACIKIMELSKKMKIDVINMSYGEHAHWSNAGRIGDIICEVVNRYKVSWVVSAGNHGPALCTVGAPPDIAQPVLIGVGAYVSPEMMSAAYSMRARVCGGAFSWSSRGPAADGAAGVSVCAPGGAVAAVARYCSLSHSLSPVTSSWSSRGPAADGAAGVSVCAPGGAVAAVARYCSLSHSLSPVTSSWSSRGPAADGAAGVSVCAPGGAVAAVARYCSLSHSLSPVTSSWSSRGPAADGAAGVSVCAPGGAVAAVARYCSLSHSLSPVTSSWSSRGPAADGAAGVSVCAPGGAVAAVARYCSLSHSLSPVTSSWSSRGPAADGAAGVSVCAPGGAVAAVARFTLRNSQLMNGTSMAAPHVAGAVAALISGLKARHLPYSPYSVKRALENSATYLTHVEPWAQGCGLLNIEKAFDLLSTYYDQPERDVFFNIQCGSNNAKGILLRPKLGDVPKDVSITIEPHFLKDHCDMENARVIPRQIAFGVRLALAVRAEWVSVAQHLDMMNAARPLNVRLRTDALPPGPHFASILAYDVSCIEKGPVFRIPITVLQPQPLLTGVPSIVNKKVNFKPATIVRHFVVVPPEATWGVLRMSTEDKEKTGRFLVHTMQLMPNKSCRCHETQKMLNVGVEAPTVLPFQVVGGVTLEIAIAKYWANIGELELDYGVEFHGLAPDCGSRLVLGAGEGPRGVVLRALRLQDVQPAAQLKYSEAVTRPTDSRLAPLSPRDRLPPARQIYQLLNTYAFHVAKATEVSPIISLLCDMLYESEFESQMWMLYNSCKQLMAVGDAYPSKYSVKLEKGDYTLRLNIRHENKGLLEKLQDLPAIIQQRLQQPITVDVYCSQSQALTGGKKFSSAALASGTLLPLYFTSVPAEKTSWGGAWTRTRCSTWCARRPGAPPPPRDKDKPAPRAAPPHAPPAPPHDDYMDALKDFTTGWLAKLEGDKLEQVYEELQEKFPGYLGAHVAYLHALDSPTDAKKLPHANEEPDVTTAWCEQLITISEKVIKAIDQDKLLAYLGMKNDTRSDANKIKQEQEKSRGYLVEALCRLRRARTDSSLLLGSRRSRAATWWRRCAACAELVLTVEKSRGYLVEALCRLRRARTDSSLLLGSRRSRAATWWRRCAACAELVLTVEKSRGYLVEALCRLRRARTDSSLLLGSRRSRAATWWRRCAACAELVLTVEKSRGYLVEALCRLRRARTDSSLLLGSRRSRAATWWRRCAACAELVLTVEKSRGYLVEALCRLRRARTDSSLLLGSRRSRAATWWRRCAACAELVLTVEKSRGYLVEALCRLRRARTDSSLLLGSRRSRAATWWRRCAACAELVLTVEKSRGYLVEALCRLRRARTDSSLLLGSRRSRAATWWRRCAACAELVLTVEKSRGYLVEALCRLRRARTDSSLLLGSRRSRAATWWRRCAACAELVLTVEKSRGYLVEALCRLRRARTDSSLLLGSRRSRAATWWRRCAACAELVLTVEKSRGYLVEALCRLRRARTDSSLLLGSRRSRAATWWRRCAACAELVLTVEKSRGYLVEALCRLRRARTDSSLLLGSRRSRAATWWRRCAACAELVLTVEKSRGYLVEALCRLRRARTDSSLLLGSRRSRAATWWRRCAACAELVLTVEKSRGYLVEALCRLRRARTDSSLLLGSRRSRAATWWRRCAACAELVLTVEKSRGYLVEALCRLRRARTDSSLLLGSRRSRAATWWRRCAACAELVLTVEKSRGYLVEALCRLRRARTDSSLLLGSRRSRAATWWRRCAACAELVLTVEKSRGYLVEALCRLRRARTDSSLLLGSRRSRAATWWRRCAACAELVLTVEKSRGYLVEALCRLRRARTDSSLLLGSRRSRAATWWRRCAACAELVLTVEKSRGYLVEALCRLRRARTDSSLLLGSRRSRAATWWRRCAACAELVLTVEKSRGYLVEALCRLRRARTDSSLLLGSRRSRAATWWRRCAACAELVLTVEKSRGYLVEALCRLRRARTDSSLLLGSRRSRAATWWRRCAACAELVLTVEKSRGYLVEALCRKGTALCRLRALAQSPAAREKISEALANNLTDLLKFADLADTKAIHYGVWHCFTFKQWGRGIKLLNKIQEERPSKEVEERLIEAYNALGWGFYARCSQAALPIRYPATYRPF</sequence>
<feature type="active site" description="Charge relay system" evidence="10">
    <location>
        <position position="668"/>
    </location>
</feature>
<evidence type="ECO:0000256" key="8">
    <source>
        <dbReference type="ARBA" id="ARBA00022825"/>
    </source>
</evidence>
<evidence type="ECO:0000259" key="14">
    <source>
        <dbReference type="Pfam" id="PF12580"/>
    </source>
</evidence>
<feature type="domain" description="Peptidase S8/S53" evidence="13">
    <location>
        <begin position="625"/>
        <end position="708"/>
    </location>
</feature>
<name>A0A8S1BB59_ARCPL</name>
<dbReference type="SUPFAM" id="SSF117281">
    <property type="entry name" value="Kelch motif"/>
    <property type="match status" value="1"/>
</dbReference>
<keyword evidence="11" id="KW-0175">Coiled coil</keyword>
<feature type="compositionally biased region" description="Pro residues" evidence="12">
    <location>
        <begin position="1220"/>
        <end position="1230"/>
    </location>
</feature>
<dbReference type="InterPro" id="IPR046940">
    <property type="entry name" value="TPPII_Ig-like_sf"/>
</dbReference>
<evidence type="ECO:0000259" key="13">
    <source>
        <dbReference type="Pfam" id="PF00082"/>
    </source>
</evidence>
<evidence type="ECO:0000259" key="17">
    <source>
        <dbReference type="Pfam" id="PF21316"/>
    </source>
</evidence>
<feature type="active site" description="Charge relay system" evidence="10">
    <location>
        <position position="268"/>
    </location>
</feature>
<evidence type="ECO:0000256" key="3">
    <source>
        <dbReference type="ARBA" id="ARBA00012462"/>
    </source>
</evidence>
<feature type="region of interest" description="Disordered" evidence="12">
    <location>
        <begin position="1202"/>
        <end position="1235"/>
    </location>
</feature>
<dbReference type="InterPro" id="IPR015915">
    <property type="entry name" value="Kelch-typ_b-propeller"/>
</dbReference>
<evidence type="ECO:0000313" key="19">
    <source>
        <dbReference type="Proteomes" id="UP000494106"/>
    </source>
</evidence>
<dbReference type="Pfam" id="PF12583">
    <property type="entry name" value="TPPII_C"/>
    <property type="match status" value="1"/>
</dbReference>
<feature type="domain" description="Tripeptidyl peptidase II C-terminal" evidence="15">
    <location>
        <begin position="1232"/>
        <end position="1290"/>
    </location>
</feature>
<reference evidence="18 19" key="1">
    <citation type="submission" date="2020-04" db="EMBL/GenBank/DDBJ databases">
        <authorList>
            <person name="Wallbank WR R."/>
            <person name="Pardo Diaz C."/>
            <person name="Kozak K."/>
            <person name="Martin S."/>
            <person name="Jiggins C."/>
            <person name="Moest M."/>
            <person name="Warren A I."/>
            <person name="Byers J.R.P. K."/>
            <person name="Montejo-Kovacevich G."/>
            <person name="Yen C E."/>
        </authorList>
    </citation>
    <scope>NUCLEOTIDE SEQUENCE [LARGE SCALE GENOMIC DNA]</scope>
</reference>
<feature type="domain" description="Tripeptidyl-peptidase II galactose-binding" evidence="17">
    <location>
        <begin position="881"/>
        <end position="969"/>
    </location>
</feature>